<dbReference type="SUPFAM" id="SSF56059">
    <property type="entry name" value="Glutathione synthetase ATP-binding domain-like"/>
    <property type="match status" value="1"/>
</dbReference>
<accession>A0A4Y4DLS7</accession>
<feature type="domain" description="PEP-utilising enzyme mobile" evidence="1">
    <location>
        <begin position="714"/>
        <end position="783"/>
    </location>
</feature>
<name>A0A4Y4DLS7_GLUUR</name>
<dbReference type="Gene3D" id="3.30.470.20">
    <property type="entry name" value="ATP-grasp fold, B domain"/>
    <property type="match status" value="1"/>
</dbReference>
<dbReference type="GO" id="GO:0005524">
    <property type="term" value="F:ATP binding"/>
    <property type="evidence" value="ECO:0007669"/>
    <property type="project" value="InterPro"/>
</dbReference>
<dbReference type="Gene3D" id="3.50.30.10">
    <property type="entry name" value="Phosphohistidine domain"/>
    <property type="match status" value="1"/>
</dbReference>
<dbReference type="PANTHER" id="PTHR43615">
    <property type="entry name" value="PHOSPHOENOLPYRUVATE SYNTHASE-RELATED"/>
    <property type="match status" value="1"/>
</dbReference>
<reference evidence="3 4" key="1">
    <citation type="submission" date="2019-06" db="EMBL/GenBank/DDBJ databases">
        <title>Whole genome shotgun sequence of Glutamicibacter uratoxydans NBRC 15515.</title>
        <authorList>
            <person name="Hosoyama A."/>
            <person name="Uohara A."/>
            <person name="Ohji S."/>
            <person name="Ichikawa N."/>
        </authorList>
    </citation>
    <scope>NUCLEOTIDE SEQUENCE [LARGE SCALE GENOMIC DNA]</scope>
    <source>
        <strain evidence="3 4">NBRC 15515</strain>
    </source>
</reference>
<keyword evidence="3" id="KW-0670">Pyruvate</keyword>
<sequence>MVALSSAEAGSLAAVGGKAFGLNKLIKLGENVPQGFVVTTQAYRSALQQGAHRAVVGEELGRELREAYRKLESSLVAVRSSATAEDLPGAAFAGQQETYLGISSEDELIQAVEDCWASLYSERAQSYRQERRIDEADVSIAVVVQTMVDAEFAGVMFTADPIAGYRDRSVVESNLGLGEAVVSGMVTTDRAVIGEDGRIIERRTGQAGAVIRLKSDGGTVTEQGDGTLQLPESMLLEIARAGRRIQDGFGVPMDIEWAVCGEQLSILQARPMTALPPAPRKLNVLERKTAPMLFELMPLRPTILEAEAWIDSGINPLVRGMLAGITGVQVDYSASLQRVDGVITEFIPASPRPSLQTPGRLLSTLIWKAPEGTWNEDPLYKQYLQQCAELDNEDLRQLPFARLVSIPARACEAMQLVTQLRVKYLRPMIPAAAKMLAALALSGQLSKFSALSITNDTVTHRINRELQSIASAFNLVPGAVDLIGNSSGQQALELLHATEGMEELARLVDEFLSEYGHRETASLLLPKAPTWRADPTPVFDVIKLLAAGHAPGEQENHVLEQILESPVLRLPFIAPRVRRWAQLVQKFTSVREDTHFEITRTMPVFRSAIVEIGRRLHEAGGLEDPEDVWFLNYRQLLDATSLESLSTAVVAATAAGRRRRNQELAAAPMISPATLYDLSPVPGALLHGTGSGGGQAVGTVRIINSPAEFDKLLPGEILVCPATNPSWTPLFARASAVVVDHGSAASHAAIVAREYRIPAVMGCANATTTLRDGQKIRVDGDRGLVFEASDASDA</sequence>
<dbReference type="Pfam" id="PF01326">
    <property type="entry name" value="PPDK_N"/>
    <property type="match status" value="1"/>
</dbReference>
<feature type="domain" description="Pyruvate phosphate dikinase AMP/ATP-binding" evidence="2">
    <location>
        <begin position="56"/>
        <end position="276"/>
    </location>
</feature>
<dbReference type="SUPFAM" id="SSF52009">
    <property type="entry name" value="Phosphohistidine domain"/>
    <property type="match status" value="1"/>
</dbReference>
<evidence type="ECO:0000259" key="1">
    <source>
        <dbReference type="Pfam" id="PF00391"/>
    </source>
</evidence>
<organism evidence="3 4">
    <name type="scientific">Glutamicibacter uratoxydans</name>
    <name type="common">Arthrobacter uratoxydans</name>
    <dbReference type="NCBI Taxonomy" id="43667"/>
    <lineage>
        <taxon>Bacteria</taxon>
        <taxon>Bacillati</taxon>
        <taxon>Actinomycetota</taxon>
        <taxon>Actinomycetes</taxon>
        <taxon>Micrococcales</taxon>
        <taxon>Micrococcaceae</taxon>
        <taxon>Glutamicibacter</taxon>
    </lineage>
</organism>
<gene>
    <name evidence="3" type="primary">ppsA</name>
    <name evidence="3" type="ORF">AUR04nite_01270</name>
</gene>
<comment type="caution">
    <text evidence="3">The sequence shown here is derived from an EMBL/GenBank/DDBJ whole genome shotgun (WGS) entry which is preliminary data.</text>
</comment>
<evidence type="ECO:0000259" key="2">
    <source>
        <dbReference type="Pfam" id="PF01326"/>
    </source>
</evidence>
<dbReference type="InterPro" id="IPR002192">
    <property type="entry name" value="PPDK_AMP/ATP-bd"/>
</dbReference>
<dbReference type="InterPro" id="IPR008279">
    <property type="entry name" value="PEP-util_enz_mobile_dom"/>
</dbReference>
<dbReference type="InterPro" id="IPR013815">
    <property type="entry name" value="ATP_grasp_subdomain_1"/>
</dbReference>
<dbReference type="InterPro" id="IPR051549">
    <property type="entry name" value="PEP_Utilizing_Enz"/>
</dbReference>
<dbReference type="AlphaFoldDB" id="A0A4Y4DLS7"/>
<dbReference type="PANTHER" id="PTHR43615:SF1">
    <property type="entry name" value="PPDK_N DOMAIN-CONTAINING PROTEIN"/>
    <property type="match status" value="1"/>
</dbReference>
<dbReference type="Pfam" id="PF00391">
    <property type="entry name" value="PEP-utilizers"/>
    <property type="match status" value="1"/>
</dbReference>
<dbReference type="EMBL" id="BJNY01000001">
    <property type="protein sequence ID" value="GED04595.1"/>
    <property type="molecule type" value="Genomic_DNA"/>
</dbReference>
<dbReference type="GO" id="GO:0016301">
    <property type="term" value="F:kinase activity"/>
    <property type="evidence" value="ECO:0007669"/>
    <property type="project" value="InterPro"/>
</dbReference>
<evidence type="ECO:0000313" key="3">
    <source>
        <dbReference type="EMBL" id="GED04595.1"/>
    </source>
</evidence>
<dbReference type="Gene3D" id="3.30.1490.20">
    <property type="entry name" value="ATP-grasp fold, A domain"/>
    <property type="match status" value="1"/>
</dbReference>
<keyword evidence="4" id="KW-1185">Reference proteome</keyword>
<evidence type="ECO:0000313" key="4">
    <source>
        <dbReference type="Proteomes" id="UP000316612"/>
    </source>
</evidence>
<proteinExistence type="predicted"/>
<dbReference type="InterPro" id="IPR036637">
    <property type="entry name" value="Phosphohistidine_dom_sf"/>
</dbReference>
<dbReference type="Proteomes" id="UP000316612">
    <property type="component" value="Unassembled WGS sequence"/>
</dbReference>
<protein>
    <submittedName>
        <fullName evidence="3">Phosphoenolpyruvate synthase</fullName>
    </submittedName>
</protein>